<feature type="domain" description="Tryptophan synthase beta chain-like PALP" evidence="11">
    <location>
        <begin position="14"/>
        <end position="358"/>
    </location>
</feature>
<dbReference type="PANTHER" id="PTHR48078">
    <property type="entry name" value="THREONINE DEHYDRATASE, MITOCHONDRIAL-RELATED"/>
    <property type="match status" value="1"/>
</dbReference>
<evidence type="ECO:0000256" key="9">
    <source>
        <dbReference type="ARBA" id="ARBA00023239"/>
    </source>
</evidence>
<proteinExistence type="inferred from homology"/>
<dbReference type="InterPro" id="IPR001926">
    <property type="entry name" value="TrpB-like_PALP"/>
</dbReference>
<dbReference type="GO" id="GO:0006094">
    <property type="term" value="P:gluconeogenesis"/>
    <property type="evidence" value="ECO:0007669"/>
    <property type="project" value="UniProtKB-KW"/>
</dbReference>
<dbReference type="GO" id="GO:0006567">
    <property type="term" value="P:L-threonine catabolic process"/>
    <property type="evidence" value="ECO:0007669"/>
    <property type="project" value="TreeGrafter"/>
</dbReference>
<gene>
    <name evidence="12" type="ORF">QBC33DRAFT_600608</name>
</gene>
<comment type="subcellular location">
    <subcellularLocation>
        <location evidence="2">Cytoplasm</location>
    </subcellularLocation>
</comment>
<dbReference type="PROSITE" id="PS00165">
    <property type="entry name" value="DEHYDRATASE_SER_THR"/>
    <property type="match status" value="1"/>
</dbReference>
<dbReference type="GO" id="GO:0004794">
    <property type="term" value="F:threonine deaminase activity"/>
    <property type="evidence" value="ECO:0007669"/>
    <property type="project" value="TreeGrafter"/>
</dbReference>
<evidence type="ECO:0000313" key="12">
    <source>
        <dbReference type="EMBL" id="KAK1770437.1"/>
    </source>
</evidence>
<evidence type="ECO:0000313" key="13">
    <source>
        <dbReference type="Proteomes" id="UP001244011"/>
    </source>
</evidence>
<dbReference type="Gene3D" id="3.40.50.1100">
    <property type="match status" value="2"/>
</dbReference>
<sequence>MGSISHEPPKPWIETPCIFSAPLSRAAGCNIYIKLDNLQPSGSFKSRGVGNMMFRAMSNPPPEAVAGAADPSDVHFYCSSGGNAGLACATSAVALGRPATIVVPRTTPALMVSKLRSLGAEVVQTGANWAAADAHLRSELLANHGRRHSGRGVYVPPFDHPDIWSGVSHLVDELADQLGHSSTTAATVDAVVCNVGGGGLLCGVMEGLQRNRDSNRGRQGPHPLLAATDGSAPRVLAVETVGAESLYASVAAGEVVTLPEVTSIATSLGAPRVADKTFEWTRQGAGGDDGARVVCATVTDADAVMGSARFLDDARMLVEVACGATVATVYNGALRRHLGKGLGDAEWAEKNVVVIVCGGSNINVELLQKYREEYGV</sequence>
<reference evidence="12" key="1">
    <citation type="submission" date="2023-06" db="EMBL/GenBank/DDBJ databases">
        <title>Genome-scale phylogeny and comparative genomics of the fungal order Sordariales.</title>
        <authorList>
            <consortium name="Lawrence Berkeley National Laboratory"/>
            <person name="Hensen N."/>
            <person name="Bonometti L."/>
            <person name="Westerberg I."/>
            <person name="Brannstrom I.O."/>
            <person name="Guillou S."/>
            <person name="Cros-Aarteil S."/>
            <person name="Calhoun S."/>
            <person name="Haridas S."/>
            <person name="Kuo A."/>
            <person name="Mondo S."/>
            <person name="Pangilinan J."/>
            <person name="Riley R."/>
            <person name="Labutti K."/>
            <person name="Andreopoulos B."/>
            <person name="Lipzen A."/>
            <person name="Chen C."/>
            <person name="Yanf M."/>
            <person name="Daum C."/>
            <person name="Ng V."/>
            <person name="Clum A."/>
            <person name="Steindorff A."/>
            <person name="Ohm R."/>
            <person name="Martin F."/>
            <person name="Silar P."/>
            <person name="Natvig D."/>
            <person name="Lalanne C."/>
            <person name="Gautier V."/>
            <person name="Ament-Velasquez S.L."/>
            <person name="Kruys A."/>
            <person name="Hutchinson M.I."/>
            <person name="Powell A.J."/>
            <person name="Barry K."/>
            <person name="Miller A.N."/>
            <person name="Grigoriev I.V."/>
            <person name="Debuchy R."/>
            <person name="Gladieux P."/>
            <person name="Thoren M.H."/>
            <person name="Johannesson H."/>
        </authorList>
    </citation>
    <scope>NUCLEOTIDE SEQUENCE</scope>
    <source>
        <strain evidence="12">8032-3</strain>
    </source>
</reference>
<evidence type="ECO:0000256" key="2">
    <source>
        <dbReference type="ARBA" id="ARBA00004496"/>
    </source>
</evidence>
<evidence type="ECO:0000256" key="6">
    <source>
        <dbReference type="ARBA" id="ARBA00022432"/>
    </source>
</evidence>
<dbReference type="RefSeq" id="XP_060286650.1">
    <property type="nucleotide sequence ID" value="XM_060432086.1"/>
</dbReference>
<keyword evidence="7" id="KW-0963">Cytoplasm</keyword>
<comment type="pathway">
    <text evidence="3">Carbohydrate biosynthesis; gluconeogenesis.</text>
</comment>
<evidence type="ECO:0000256" key="1">
    <source>
        <dbReference type="ARBA" id="ARBA00001933"/>
    </source>
</evidence>
<accession>A0AAJ0C828</accession>
<dbReference type="Proteomes" id="UP001244011">
    <property type="component" value="Unassembled WGS sequence"/>
</dbReference>
<dbReference type="InterPro" id="IPR000634">
    <property type="entry name" value="Ser/Thr_deHydtase_PyrdxlP-BS"/>
</dbReference>
<organism evidence="12 13">
    <name type="scientific">Phialemonium atrogriseum</name>
    <dbReference type="NCBI Taxonomy" id="1093897"/>
    <lineage>
        <taxon>Eukaryota</taxon>
        <taxon>Fungi</taxon>
        <taxon>Dikarya</taxon>
        <taxon>Ascomycota</taxon>
        <taxon>Pezizomycotina</taxon>
        <taxon>Sordariomycetes</taxon>
        <taxon>Sordariomycetidae</taxon>
        <taxon>Cephalothecales</taxon>
        <taxon>Cephalothecaceae</taxon>
        <taxon>Phialemonium</taxon>
    </lineage>
</organism>
<comment type="cofactor">
    <cofactor evidence="1">
        <name>pyridoxal 5'-phosphate</name>
        <dbReference type="ChEBI" id="CHEBI:597326"/>
    </cofactor>
</comment>
<protein>
    <recommendedName>
        <fullName evidence="5">L-serine ammonia-lyase</fullName>
        <ecNumber evidence="5">4.3.1.17</ecNumber>
    </recommendedName>
</protein>
<comment type="catalytic activity">
    <reaction evidence="10">
        <text>L-serine = pyruvate + NH4(+)</text>
        <dbReference type="Rhea" id="RHEA:19169"/>
        <dbReference type="ChEBI" id="CHEBI:15361"/>
        <dbReference type="ChEBI" id="CHEBI:28938"/>
        <dbReference type="ChEBI" id="CHEBI:33384"/>
        <dbReference type="EC" id="4.3.1.17"/>
    </reaction>
</comment>
<name>A0AAJ0C828_9PEZI</name>
<dbReference type="GO" id="GO:0030170">
    <property type="term" value="F:pyridoxal phosphate binding"/>
    <property type="evidence" value="ECO:0007669"/>
    <property type="project" value="InterPro"/>
</dbReference>
<comment type="caution">
    <text evidence="12">The sequence shown here is derived from an EMBL/GenBank/DDBJ whole genome shotgun (WGS) entry which is preliminary data.</text>
</comment>
<evidence type="ECO:0000256" key="5">
    <source>
        <dbReference type="ARBA" id="ARBA00012093"/>
    </source>
</evidence>
<dbReference type="Pfam" id="PF00291">
    <property type="entry name" value="PALP"/>
    <property type="match status" value="1"/>
</dbReference>
<dbReference type="SUPFAM" id="SSF53686">
    <property type="entry name" value="Tryptophan synthase beta subunit-like PLP-dependent enzymes"/>
    <property type="match status" value="1"/>
</dbReference>
<dbReference type="EC" id="4.3.1.17" evidence="5"/>
<evidence type="ECO:0000256" key="7">
    <source>
        <dbReference type="ARBA" id="ARBA00022490"/>
    </source>
</evidence>
<dbReference type="InterPro" id="IPR050147">
    <property type="entry name" value="Ser/Thr_Dehydratase"/>
</dbReference>
<comment type="similarity">
    <text evidence="4">Belongs to the serine/threonine dehydratase family.</text>
</comment>
<dbReference type="FunFam" id="3.40.50.1100:FF:000040">
    <property type="entry name" value="L-serine dehydratase, putative"/>
    <property type="match status" value="1"/>
</dbReference>
<keyword evidence="13" id="KW-1185">Reference proteome</keyword>
<dbReference type="GO" id="GO:0005737">
    <property type="term" value="C:cytoplasm"/>
    <property type="evidence" value="ECO:0007669"/>
    <property type="project" value="UniProtKB-SubCell"/>
</dbReference>
<keyword evidence="9" id="KW-0456">Lyase</keyword>
<dbReference type="InterPro" id="IPR036052">
    <property type="entry name" value="TrpB-like_PALP_sf"/>
</dbReference>
<dbReference type="AlphaFoldDB" id="A0AAJ0C828"/>
<dbReference type="GO" id="GO:0003941">
    <property type="term" value="F:L-serine ammonia-lyase activity"/>
    <property type="evidence" value="ECO:0007669"/>
    <property type="project" value="UniProtKB-EC"/>
</dbReference>
<evidence type="ECO:0000256" key="10">
    <source>
        <dbReference type="ARBA" id="ARBA00049406"/>
    </source>
</evidence>
<evidence type="ECO:0000259" key="11">
    <source>
        <dbReference type="Pfam" id="PF00291"/>
    </source>
</evidence>
<dbReference type="GeneID" id="85315273"/>
<dbReference type="PANTHER" id="PTHR48078:SF2">
    <property type="entry name" value="CATABOLIC L-SERINE_THREONINE DEHYDRATASE"/>
    <property type="match status" value="1"/>
</dbReference>
<keyword evidence="6" id="KW-0312">Gluconeogenesis</keyword>
<dbReference type="EMBL" id="MU839000">
    <property type="protein sequence ID" value="KAK1770437.1"/>
    <property type="molecule type" value="Genomic_DNA"/>
</dbReference>
<evidence type="ECO:0000256" key="4">
    <source>
        <dbReference type="ARBA" id="ARBA00010869"/>
    </source>
</evidence>
<dbReference type="GO" id="GO:0006565">
    <property type="term" value="P:L-serine catabolic process"/>
    <property type="evidence" value="ECO:0007669"/>
    <property type="project" value="TreeGrafter"/>
</dbReference>
<keyword evidence="8" id="KW-0663">Pyridoxal phosphate</keyword>
<dbReference type="GO" id="GO:0009097">
    <property type="term" value="P:isoleucine biosynthetic process"/>
    <property type="evidence" value="ECO:0007669"/>
    <property type="project" value="TreeGrafter"/>
</dbReference>
<evidence type="ECO:0000256" key="3">
    <source>
        <dbReference type="ARBA" id="ARBA00004742"/>
    </source>
</evidence>
<evidence type="ECO:0000256" key="8">
    <source>
        <dbReference type="ARBA" id="ARBA00022898"/>
    </source>
</evidence>